<proteinExistence type="predicted"/>
<evidence type="ECO:0000313" key="4">
    <source>
        <dbReference type="Proteomes" id="UP001565243"/>
    </source>
</evidence>
<dbReference type="Proteomes" id="UP001565243">
    <property type="component" value="Unassembled WGS sequence"/>
</dbReference>
<dbReference type="RefSeq" id="WP_253458721.1">
    <property type="nucleotide sequence ID" value="NZ_JBGFFX010000008.1"/>
</dbReference>
<dbReference type="InterPro" id="IPR011051">
    <property type="entry name" value="RmlC_Cupin_sf"/>
</dbReference>
<protein>
    <submittedName>
        <fullName evidence="3">Cupin domain-containing protein</fullName>
    </submittedName>
</protein>
<evidence type="ECO:0000259" key="2">
    <source>
        <dbReference type="Pfam" id="PF07883"/>
    </source>
</evidence>
<dbReference type="SUPFAM" id="SSF51182">
    <property type="entry name" value="RmlC-like cupins"/>
    <property type="match status" value="1"/>
</dbReference>
<dbReference type="Gene3D" id="2.20.70.150">
    <property type="match status" value="1"/>
</dbReference>
<feature type="region of interest" description="Disordered" evidence="1">
    <location>
        <begin position="50"/>
        <end position="73"/>
    </location>
</feature>
<dbReference type="InterPro" id="IPR013096">
    <property type="entry name" value="Cupin_2"/>
</dbReference>
<gene>
    <name evidence="3" type="ORF">AB6T85_14450</name>
</gene>
<keyword evidence="4" id="KW-1185">Reference proteome</keyword>
<evidence type="ECO:0000256" key="1">
    <source>
        <dbReference type="SAM" id="MobiDB-lite"/>
    </source>
</evidence>
<name>A0ABV4E9K2_9GAMM</name>
<dbReference type="InterPro" id="IPR047142">
    <property type="entry name" value="OryJ/VirC-like"/>
</dbReference>
<organism evidence="3 4">
    <name type="scientific">Erwinia aeris</name>
    <dbReference type="NCBI Taxonomy" id="3239803"/>
    <lineage>
        <taxon>Bacteria</taxon>
        <taxon>Pseudomonadati</taxon>
        <taxon>Pseudomonadota</taxon>
        <taxon>Gammaproteobacteria</taxon>
        <taxon>Enterobacterales</taxon>
        <taxon>Erwiniaceae</taxon>
        <taxon>Erwinia</taxon>
    </lineage>
</organism>
<feature type="domain" description="Cupin type-2" evidence="2">
    <location>
        <begin position="115"/>
        <end position="174"/>
    </location>
</feature>
<accession>A0ABV4E9K2</accession>
<dbReference type="Gene3D" id="2.60.120.10">
    <property type="entry name" value="Jelly Rolls"/>
    <property type="match status" value="1"/>
</dbReference>
<comment type="caution">
    <text evidence="3">The sequence shown here is derived from an EMBL/GenBank/DDBJ whole genome shotgun (WGS) entry which is preliminary data.</text>
</comment>
<dbReference type="PANTHER" id="PTHR36156">
    <property type="entry name" value="SLR2101 PROTEIN"/>
    <property type="match status" value="1"/>
</dbReference>
<sequence>MPLPAIHRIVTGHDAKGKSTIYSEGSLPSVIETEAIPGLIFHEVWETSASPAPVNNDPDPTSGPVMHNAPTNGTRIRFVDLPPDASYLDQEDNRIKDLFEQVNYTDGLTVKADSPHPMMHRSEAVDYCVIVHGEVYLVLDDSEVLLRPGSVVVQRGTNHAWSNRSQESCRILFVQLDGRYDPALAAQLAGK</sequence>
<dbReference type="InterPro" id="IPR014710">
    <property type="entry name" value="RmlC-like_jellyroll"/>
</dbReference>
<dbReference type="PANTHER" id="PTHR36156:SF2">
    <property type="entry name" value="CUPIN TYPE-2 DOMAIN-CONTAINING PROTEIN"/>
    <property type="match status" value="1"/>
</dbReference>
<dbReference type="CDD" id="cd02231">
    <property type="entry name" value="cupin_BLL6423-like"/>
    <property type="match status" value="1"/>
</dbReference>
<dbReference type="EMBL" id="JBGFFX010000008">
    <property type="protein sequence ID" value="MEY8771597.1"/>
    <property type="molecule type" value="Genomic_DNA"/>
</dbReference>
<reference evidence="3 4" key="1">
    <citation type="submission" date="2024-07" db="EMBL/GenBank/DDBJ databases">
        <authorList>
            <person name="Hebao G."/>
        </authorList>
    </citation>
    <scope>NUCLEOTIDE SEQUENCE [LARGE SCALE GENOMIC DNA]</scope>
    <source>
        <strain evidence="3 4">ACCC 02193</strain>
    </source>
</reference>
<evidence type="ECO:0000313" key="3">
    <source>
        <dbReference type="EMBL" id="MEY8771597.1"/>
    </source>
</evidence>
<dbReference type="Pfam" id="PF07883">
    <property type="entry name" value="Cupin_2"/>
    <property type="match status" value="1"/>
</dbReference>